<evidence type="ECO:0000313" key="2">
    <source>
        <dbReference type="EMBL" id="KAJ9547847.1"/>
    </source>
</evidence>
<sequence>MDHSQSLMRNRFSLIHYTILKVVFCFSGILAPLSLVMMLFIPHNLNWIGYLIICLLLGGVAGCNVCGYIKLRGIERSMQLGNYDPVNTYQTPWPLYNSLDLHLHVIIISKFFSRKKGKE</sequence>
<evidence type="ECO:0000256" key="1">
    <source>
        <dbReference type="SAM" id="Phobius"/>
    </source>
</evidence>
<protein>
    <submittedName>
        <fullName evidence="2">Uncharacterized protein</fullName>
    </submittedName>
</protein>
<organism evidence="2 3">
    <name type="scientific">Centaurea solstitialis</name>
    <name type="common">yellow star-thistle</name>
    <dbReference type="NCBI Taxonomy" id="347529"/>
    <lineage>
        <taxon>Eukaryota</taxon>
        <taxon>Viridiplantae</taxon>
        <taxon>Streptophyta</taxon>
        <taxon>Embryophyta</taxon>
        <taxon>Tracheophyta</taxon>
        <taxon>Spermatophyta</taxon>
        <taxon>Magnoliopsida</taxon>
        <taxon>eudicotyledons</taxon>
        <taxon>Gunneridae</taxon>
        <taxon>Pentapetalae</taxon>
        <taxon>asterids</taxon>
        <taxon>campanulids</taxon>
        <taxon>Asterales</taxon>
        <taxon>Asteraceae</taxon>
        <taxon>Carduoideae</taxon>
        <taxon>Cardueae</taxon>
        <taxon>Centaureinae</taxon>
        <taxon>Centaurea</taxon>
    </lineage>
</organism>
<accession>A0AA38W5U6</accession>
<reference evidence="2" key="1">
    <citation type="submission" date="2023-03" db="EMBL/GenBank/DDBJ databases">
        <title>Chromosome-scale reference genome and RAD-based genetic map of yellow starthistle (Centaurea solstitialis) reveal putative structural variation and QTLs associated with invader traits.</title>
        <authorList>
            <person name="Reatini B."/>
            <person name="Cang F.A."/>
            <person name="Jiang Q."/>
            <person name="Mckibben M.T.W."/>
            <person name="Barker M.S."/>
            <person name="Rieseberg L.H."/>
            <person name="Dlugosch K.M."/>
        </authorList>
    </citation>
    <scope>NUCLEOTIDE SEQUENCE</scope>
    <source>
        <strain evidence="2">CAN-66</strain>
        <tissue evidence="2">Leaf</tissue>
    </source>
</reference>
<dbReference type="AlphaFoldDB" id="A0AA38W5U6"/>
<name>A0AA38W5U6_9ASTR</name>
<feature type="transmembrane region" description="Helical" evidence="1">
    <location>
        <begin position="20"/>
        <end position="41"/>
    </location>
</feature>
<keyword evidence="3" id="KW-1185">Reference proteome</keyword>
<keyword evidence="1" id="KW-1133">Transmembrane helix</keyword>
<evidence type="ECO:0000313" key="3">
    <source>
        <dbReference type="Proteomes" id="UP001172457"/>
    </source>
</evidence>
<proteinExistence type="predicted"/>
<keyword evidence="1" id="KW-0472">Membrane</keyword>
<gene>
    <name evidence="2" type="ORF">OSB04_020390</name>
</gene>
<dbReference type="Proteomes" id="UP001172457">
    <property type="component" value="Chromosome 5"/>
</dbReference>
<keyword evidence="1" id="KW-0812">Transmembrane</keyword>
<comment type="caution">
    <text evidence="2">The sequence shown here is derived from an EMBL/GenBank/DDBJ whole genome shotgun (WGS) entry which is preliminary data.</text>
</comment>
<feature type="transmembrane region" description="Helical" evidence="1">
    <location>
        <begin position="47"/>
        <end position="69"/>
    </location>
</feature>
<dbReference type="EMBL" id="JARYMX010000005">
    <property type="protein sequence ID" value="KAJ9547847.1"/>
    <property type="molecule type" value="Genomic_DNA"/>
</dbReference>